<feature type="signal peptide" evidence="5">
    <location>
        <begin position="1"/>
        <end position="21"/>
    </location>
</feature>
<keyword evidence="3" id="KW-1133">Transmembrane helix</keyword>
<dbReference type="PANTHER" id="PTHR34836:SF6">
    <property type="entry name" value="PERIPLASMIC BINDING PROTEIN-LIKE I"/>
    <property type="match status" value="1"/>
</dbReference>
<feature type="chain" id="PRO_5035481201" description="B30.2/SPRY domain-containing protein" evidence="5">
    <location>
        <begin position="22"/>
        <end position="535"/>
    </location>
</feature>
<dbReference type="InterPro" id="IPR028082">
    <property type="entry name" value="Peripla_BP_I"/>
</dbReference>
<organism evidence="7 8">
    <name type="scientific">Rhamnella rubrinervis</name>
    <dbReference type="NCBI Taxonomy" id="2594499"/>
    <lineage>
        <taxon>Eukaryota</taxon>
        <taxon>Viridiplantae</taxon>
        <taxon>Streptophyta</taxon>
        <taxon>Embryophyta</taxon>
        <taxon>Tracheophyta</taxon>
        <taxon>Spermatophyta</taxon>
        <taxon>Magnoliopsida</taxon>
        <taxon>eudicotyledons</taxon>
        <taxon>Gunneridae</taxon>
        <taxon>Pentapetalae</taxon>
        <taxon>rosids</taxon>
        <taxon>fabids</taxon>
        <taxon>Rosales</taxon>
        <taxon>Rhamnaceae</taxon>
        <taxon>rhamnoid group</taxon>
        <taxon>Rhamneae</taxon>
        <taxon>Rhamnella</taxon>
    </lineage>
</organism>
<protein>
    <recommendedName>
        <fullName evidence="6">B30.2/SPRY domain-containing protein</fullName>
    </recommendedName>
</protein>
<dbReference type="SUPFAM" id="SSF53822">
    <property type="entry name" value="Periplasmic binding protein-like I"/>
    <property type="match status" value="1"/>
</dbReference>
<name>A0A8K0DW69_9ROSA</name>
<feature type="domain" description="B30.2/SPRY" evidence="6">
    <location>
        <begin position="1"/>
        <end position="163"/>
    </location>
</feature>
<evidence type="ECO:0000256" key="3">
    <source>
        <dbReference type="ARBA" id="ARBA00022989"/>
    </source>
</evidence>
<dbReference type="CDD" id="cd19990">
    <property type="entry name" value="PBP1_GABAb_receptor_plant"/>
    <property type="match status" value="1"/>
</dbReference>
<keyword evidence="2" id="KW-0812">Transmembrane</keyword>
<dbReference type="PROSITE" id="PS50188">
    <property type="entry name" value="B302_SPRY"/>
    <property type="match status" value="1"/>
</dbReference>
<dbReference type="OrthoDB" id="5984008at2759"/>
<dbReference type="EMBL" id="VOIH02000010">
    <property type="protein sequence ID" value="KAF3434910.1"/>
    <property type="molecule type" value="Genomic_DNA"/>
</dbReference>
<comment type="caution">
    <text evidence="7">The sequence shown here is derived from an EMBL/GenBank/DDBJ whole genome shotgun (WGS) entry which is preliminary data.</text>
</comment>
<dbReference type="Gene3D" id="3.40.190.10">
    <property type="entry name" value="Periplasmic binding protein-like II"/>
    <property type="match status" value="1"/>
</dbReference>
<dbReference type="PANTHER" id="PTHR34836">
    <property type="entry name" value="OS06G0188250 PROTEIN"/>
    <property type="match status" value="1"/>
</dbReference>
<proteinExistence type="predicted"/>
<evidence type="ECO:0000313" key="8">
    <source>
        <dbReference type="Proteomes" id="UP000796880"/>
    </source>
</evidence>
<reference evidence="7" key="1">
    <citation type="submission" date="2020-03" db="EMBL/GenBank/DDBJ databases">
        <title>A high-quality chromosome-level genome assembly of a woody plant with both climbing and erect habits, Rhamnella rubrinervis.</title>
        <authorList>
            <person name="Lu Z."/>
            <person name="Yang Y."/>
            <person name="Zhu X."/>
            <person name="Sun Y."/>
        </authorList>
    </citation>
    <scope>NUCLEOTIDE SEQUENCE</scope>
    <source>
        <strain evidence="7">BYM</strain>
        <tissue evidence="7">Leaf</tissue>
    </source>
</reference>
<evidence type="ECO:0000313" key="7">
    <source>
        <dbReference type="EMBL" id="KAF3434910.1"/>
    </source>
</evidence>
<dbReference type="Pfam" id="PF01094">
    <property type="entry name" value="ANF_receptor"/>
    <property type="match status" value="1"/>
</dbReference>
<dbReference type="AlphaFoldDB" id="A0A8K0DW69"/>
<gene>
    <name evidence="7" type="ORF">FNV43_RR21997</name>
</gene>
<dbReference type="Proteomes" id="UP000796880">
    <property type="component" value="Unassembled WGS sequence"/>
</dbReference>
<dbReference type="InterPro" id="IPR015683">
    <property type="entry name" value="Ionotropic_Glu_rcpt"/>
</dbReference>
<keyword evidence="5" id="KW-0732">Signal</keyword>
<dbReference type="GO" id="GO:0016020">
    <property type="term" value="C:membrane"/>
    <property type="evidence" value="ECO:0007669"/>
    <property type="project" value="UniProtKB-SubCell"/>
</dbReference>
<keyword evidence="8" id="KW-1185">Reference proteome</keyword>
<comment type="subcellular location">
    <subcellularLocation>
        <location evidence="1">Membrane</location>
    </subcellularLocation>
</comment>
<dbReference type="Gene3D" id="3.40.50.2300">
    <property type="match status" value="2"/>
</dbReference>
<keyword evidence="4" id="KW-0472">Membrane</keyword>
<dbReference type="InterPro" id="IPR001870">
    <property type="entry name" value="B30.2/SPRY"/>
</dbReference>
<evidence type="ECO:0000259" key="6">
    <source>
        <dbReference type="PROSITE" id="PS50188"/>
    </source>
</evidence>
<dbReference type="FunFam" id="3.40.50.2300:FF:000081">
    <property type="entry name" value="Glutamate receptor"/>
    <property type="match status" value="1"/>
</dbReference>
<sequence length="535" mass="60944">MSKSWKNQNIILFVIIFSIQGEYYWGDDIQEKEEVHVGVIVDMSSREGKIVESCMAMAIPDFYDTHHNYSTRVVLHARDSEGQHLQALSAALELLHKFKVEAIIGAATRIEANFLAEIGNKAKLPMVSVLEHSFLPPSNKLYPFLVHTTPDETFQFKGITALVESFKWRDVVLIHGDLNFERDIISYMIDSLEESDIHITYRSVITTSYTDEKIIKELHKIMTFQTTVFIVHISQHLLAQLVKNAKELGMMSKGYAWVMSATTMNLLHFVDSSIFQSMQGVVGLKSYIPPSKDLHNLTSRLRRKIYFENPNMEVMESSAYGIWAYDSIWAVAEAVERTKVKLPAPTRSSTYKSSKHGSTLLKEILQTRLRGLSGEFLFKNGRRMSSDTFEIVNVVGREDRRVGFFNAKLESTKEAHRGRSPLSPNDLEAILWPGGTTTTPKGRFMMGMKGIKLRIGVPMTRGFKELVRVDYDLPQSNAPYRVTGFCIEVFKAAIELLPYQIEYQFIPFVNASRLSAGTYNDLVQQVYLQVRTCFL</sequence>
<dbReference type="InterPro" id="IPR044440">
    <property type="entry name" value="GABAb_receptor_plant_PBP1"/>
</dbReference>
<accession>A0A8K0DW69</accession>
<evidence type="ECO:0000256" key="5">
    <source>
        <dbReference type="SAM" id="SignalP"/>
    </source>
</evidence>
<evidence type="ECO:0000256" key="2">
    <source>
        <dbReference type="ARBA" id="ARBA00022692"/>
    </source>
</evidence>
<dbReference type="InterPro" id="IPR001828">
    <property type="entry name" value="ANF_lig-bd_rcpt"/>
</dbReference>
<evidence type="ECO:0000256" key="4">
    <source>
        <dbReference type="ARBA" id="ARBA00023136"/>
    </source>
</evidence>
<evidence type="ECO:0000256" key="1">
    <source>
        <dbReference type="ARBA" id="ARBA00004370"/>
    </source>
</evidence>